<dbReference type="SUPFAM" id="SSF101874">
    <property type="entry name" value="YceI-like"/>
    <property type="match status" value="1"/>
</dbReference>
<sequence length="189" mass="20168">MKKSVLVTFLLLSGVVVFGQTWTLDKAHSKLGFSVTHLLVSTVDGSFKSVDAKITSSKADFTDAVFELTADVNTIDTDNEQRDGHLKNADFFDAAKFPSLTFKSTSIKKVAEKKYKLVGDLTLHGVTKSVTLDLTLGGTGVHPYSKKTIAGFKATGTLKRSDFGIGAGTPSSAVSDEVELIANGEFAKD</sequence>
<evidence type="ECO:0000313" key="2">
    <source>
        <dbReference type="EMBL" id="MBT1709014.1"/>
    </source>
</evidence>
<dbReference type="InterPro" id="IPR036761">
    <property type="entry name" value="TTHA0802/YceI-like_sf"/>
</dbReference>
<dbReference type="SMART" id="SM00867">
    <property type="entry name" value="YceI"/>
    <property type="match status" value="1"/>
</dbReference>
<dbReference type="Pfam" id="PF04264">
    <property type="entry name" value="YceI"/>
    <property type="match status" value="1"/>
</dbReference>
<dbReference type="InterPro" id="IPR007372">
    <property type="entry name" value="Lipid/polyisoprenoid-bd_YceI"/>
</dbReference>
<dbReference type="PANTHER" id="PTHR34406:SF1">
    <property type="entry name" value="PROTEIN YCEI"/>
    <property type="match status" value="1"/>
</dbReference>
<proteinExistence type="predicted"/>
<name>A0AAP2DYZ2_9BACT</name>
<dbReference type="AlphaFoldDB" id="A0AAP2DYZ2"/>
<evidence type="ECO:0000259" key="1">
    <source>
        <dbReference type="SMART" id="SM00867"/>
    </source>
</evidence>
<feature type="domain" description="Lipid/polyisoprenoid-binding YceI-like" evidence="1">
    <location>
        <begin position="21"/>
        <end position="187"/>
    </location>
</feature>
<dbReference type="Gene3D" id="2.40.128.110">
    <property type="entry name" value="Lipid/polyisoprenoid-binding, YceI-like"/>
    <property type="match status" value="1"/>
</dbReference>
<evidence type="ECO:0000313" key="3">
    <source>
        <dbReference type="Proteomes" id="UP001319080"/>
    </source>
</evidence>
<dbReference type="Proteomes" id="UP001319080">
    <property type="component" value="Unassembled WGS sequence"/>
</dbReference>
<dbReference type="RefSeq" id="WP_254084598.1">
    <property type="nucleotide sequence ID" value="NZ_JAHESE010000010.1"/>
</dbReference>
<reference evidence="2 3" key="1">
    <citation type="submission" date="2021-05" db="EMBL/GenBank/DDBJ databases">
        <title>A Polyphasic approach of four new species of the genus Ohtaekwangia: Ohtaekwangia histidinii sp. nov., Ohtaekwangia cretensis sp. nov., Ohtaekwangia indiensis sp. nov., Ohtaekwangia reichenbachii sp. nov. from diverse environment.</title>
        <authorList>
            <person name="Octaviana S."/>
        </authorList>
    </citation>
    <scope>NUCLEOTIDE SEQUENCE [LARGE SCALE GENOMIC DNA]</scope>
    <source>
        <strain evidence="2 3">PWU5</strain>
    </source>
</reference>
<accession>A0AAP2DYZ2</accession>
<comment type="caution">
    <text evidence="2">The sequence shown here is derived from an EMBL/GenBank/DDBJ whole genome shotgun (WGS) entry which is preliminary data.</text>
</comment>
<protein>
    <submittedName>
        <fullName evidence="2">YceI family protein</fullName>
    </submittedName>
</protein>
<gene>
    <name evidence="2" type="ORF">KK062_12305</name>
</gene>
<dbReference type="EMBL" id="JAHESE010000010">
    <property type="protein sequence ID" value="MBT1709014.1"/>
    <property type="molecule type" value="Genomic_DNA"/>
</dbReference>
<dbReference type="PANTHER" id="PTHR34406">
    <property type="entry name" value="PROTEIN YCEI"/>
    <property type="match status" value="1"/>
</dbReference>
<keyword evidence="3" id="KW-1185">Reference proteome</keyword>
<organism evidence="2 3">
    <name type="scientific">Dawidia cretensis</name>
    <dbReference type="NCBI Taxonomy" id="2782350"/>
    <lineage>
        <taxon>Bacteria</taxon>
        <taxon>Pseudomonadati</taxon>
        <taxon>Bacteroidota</taxon>
        <taxon>Cytophagia</taxon>
        <taxon>Cytophagales</taxon>
        <taxon>Chryseotaleaceae</taxon>
        <taxon>Dawidia</taxon>
    </lineage>
</organism>